<evidence type="ECO:0000256" key="3">
    <source>
        <dbReference type="ARBA" id="ARBA00022840"/>
    </source>
</evidence>
<dbReference type="OrthoDB" id="9802352at2"/>
<feature type="domain" description="AAA+ ATPase" evidence="4">
    <location>
        <begin position="245"/>
        <end position="377"/>
    </location>
</feature>
<dbReference type="Gene3D" id="3.40.50.300">
    <property type="entry name" value="P-loop containing nucleotide triphosphate hydrolases"/>
    <property type="match status" value="1"/>
</dbReference>
<evidence type="ECO:0000313" key="6">
    <source>
        <dbReference type="Proteomes" id="UP000032067"/>
    </source>
</evidence>
<dbReference type="Pfam" id="PF00004">
    <property type="entry name" value="AAA"/>
    <property type="match status" value="1"/>
</dbReference>
<dbReference type="SUPFAM" id="SSF52540">
    <property type="entry name" value="P-loop containing nucleoside triphosphate hydrolases"/>
    <property type="match status" value="1"/>
</dbReference>
<dbReference type="InterPro" id="IPR003959">
    <property type="entry name" value="ATPase_AAA_core"/>
</dbReference>
<accession>A0A0D0N1A9</accession>
<gene>
    <name evidence="5" type="ORF">RT97_01365</name>
</gene>
<evidence type="ECO:0000259" key="4">
    <source>
        <dbReference type="SMART" id="SM00382"/>
    </source>
</evidence>
<dbReference type="Proteomes" id="UP000032067">
    <property type="component" value="Unassembled WGS sequence"/>
</dbReference>
<evidence type="ECO:0000313" key="5">
    <source>
        <dbReference type="EMBL" id="KIQ36869.1"/>
    </source>
</evidence>
<dbReference type="GO" id="GO:0005524">
    <property type="term" value="F:ATP binding"/>
    <property type="evidence" value="ECO:0007669"/>
    <property type="project" value="UniProtKB-KW"/>
</dbReference>
<keyword evidence="2" id="KW-0547">Nucleotide-binding</keyword>
<evidence type="ECO:0000256" key="1">
    <source>
        <dbReference type="ARBA" id="ARBA00006914"/>
    </source>
</evidence>
<dbReference type="GO" id="GO:0016887">
    <property type="term" value="F:ATP hydrolysis activity"/>
    <property type="evidence" value="ECO:0007669"/>
    <property type="project" value="InterPro"/>
</dbReference>
<reference evidence="5 6" key="1">
    <citation type="submission" date="2014-12" db="EMBL/GenBank/DDBJ databases">
        <title>16Stimator: statistical estimation of ribosomal gene copy numbers from draft genome assemblies.</title>
        <authorList>
            <person name="Perisin M.A."/>
            <person name="Vetter M."/>
            <person name="Gilbert J.A."/>
            <person name="Bergelson J."/>
        </authorList>
    </citation>
    <scope>NUCLEOTIDE SEQUENCE [LARGE SCALE GENOMIC DNA]</scope>
    <source>
        <strain evidence="5 6">MEDvA23</strain>
    </source>
</reference>
<keyword evidence="3" id="KW-0067">ATP-binding</keyword>
<dbReference type="SMART" id="SM00382">
    <property type="entry name" value="AAA"/>
    <property type="match status" value="1"/>
</dbReference>
<organism evidence="5 6">
    <name type="scientific">Variovorax paradoxus</name>
    <dbReference type="NCBI Taxonomy" id="34073"/>
    <lineage>
        <taxon>Bacteria</taxon>
        <taxon>Pseudomonadati</taxon>
        <taxon>Pseudomonadota</taxon>
        <taxon>Betaproteobacteria</taxon>
        <taxon>Burkholderiales</taxon>
        <taxon>Comamonadaceae</taxon>
        <taxon>Variovorax</taxon>
    </lineage>
</organism>
<dbReference type="InterPro" id="IPR027417">
    <property type="entry name" value="P-loop_NTPase"/>
</dbReference>
<dbReference type="AlphaFoldDB" id="A0A0D0N1A9"/>
<dbReference type="EMBL" id="JXQQ01000005">
    <property type="protein sequence ID" value="KIQ36869.1"/>
    <property type="molecule type" value="Genomic_DNA"/>
</dbReference>
<dbReference type="InterPro" id="IPR003593">
    <property type="entry name" value="AAA+_ATPase"/>
</dbReference>
<name>A0A0D0N1A9_VARPD</name>
<comment type="caution">
    <text evidence="5">The sequence shown here is derived from an EMBL/GenBank/DDBJ whole genome shotgun (WGS) entry which is preliminary data.</text>
</comment>
<protein>
    <submittedName>
        <fullName evidence="5">ATPase AAA</fullName>
    </submittedName>
</protein>
<dbReference type="PANTHER" id="PTHR23073">
    <property type="entry name" value="26S PROTEASOME REGULATORY SUBUNIT"/>
    <property type="match status" value="1"/>
</dbReference>
<sequence>MPPVDARVDADTLEAELEWLAHVIELRLHHYFHDKAPGSPPLPGTLAPPPSLRPGAGPYAAALQRHGFDAAERLLMILALAPQLRPQLLDVLATQNATTQRPYTEFGAHVGPGGAMLPTVETGCFLLAGDDLARRFEALQRLSPQQRLARDGLLHTETPASPEAGGLLQSLLAPSPAFLAEALPGPALPAPPDRTALATRVQTGLRWEDLVLPATTLGQLEDIHLWLAHGQRLLHDWGFGRRTGRGHVSLFHGPSGTGKTLSACLIGERCGREVHRVDLSLVVSKYIGETEKNLSRLFDAAERGGWILFFDEADALFGKRTSVSDAHDRYANQEVSYLLQRIEAFDGVVILASNLRHNIDDAFLRRFQSVVQFPLPRPPERLRLWREGIPDAVRPDPALDLTRLAQQHELSGGTIVNVLRYACLRSLARGDGLLRAEDVDEGVRRELLKEGRAL</sequence>
<proteinExistence type="inferred from homology"/>
<dbReference type="InterPro" id="IPR050221">
    <property type="entry name" value="26S_Proteasome_ATPase"/>
</dbReference>
<evidence type="ECO:0000256" key="2">
    <source>
        <dbReference type="ARBA" id="ARBA00022741"/>
    </source>
</evidence>
<dbReference type="CDD" id="cd19481">
    <property type="entry name" value="RecA-like_protease"/>
    <property type="match status" value="1"/>
</dbReference>
<comment type="similarity">
    <text evidence="1">Belongs to the AAA ATPase family.</text>
</comment>